<evidence type="ECO:0000313" key="2">
    <source>
        <dbReference type="Proteomes" id="UP000492821"/>
    </source>
</evidence>
<dbReference type="PROSITE" id="PS50097">
    <property type="entry name" value="BTB"/>
    <property type="match status" value="1"/>
</dbReference>
<name>A0A7E4VAB7_PANRE</name>
<feature type="domain" description="BTB" evidence="1">
    <location>
        <begin position="16"/>
        <end position="75"/>
    </location>
</feature>
<dbReference type="SMART" id="SM00225">
    <property type="entry name" value="BTB"/>
    <property type="match status" value="1"/>
</dbReference>
<dbReference type="AlphaFoldDB" id="A0A7E4VAB7"/>
<dbReference type="Gene3D" id="1.25.40.420">
    <property type="match status" value="1"/>
</dbReference>
<sequence length="519" mass="60353">MSLLDYSDQYLNKKLSDVTLVIDGTELTAHRSILCERSDYFKAMFSDRFAEGKADRIVLKEASLKYFEVVLKHIYFCNRKNYTVASILPDDFDEVFKVYACAKFYTLDELMQGIISYLEFGGCPTIQMLNNAMAYSIDYLVLEAARKIKYDAHSIVELKIFENLTAQAVEYLLKLKLNTRQSTIFEALVSWMRLNTDKSDLFPKFLKLVDLYILSQEDLEILFKPTKLIDRKICQELINEQAERAKTAIKIVNENVINDPDDLCVLKGIIHFRSLCLDCRSIQFDKDQIIIDLKHQFYLNCLKFEIKQNKMSYTVHASLDSRDWQIIINHSKYDCFGPQVLYFNERPVRFIRINANPDYVFSLKVNIEALYSTEPFEVDPDWALSIPNRNIMPSDIFTTSPIVKICGEKIDQEIRHLIVSTAGPALLLANQYHYISFRLSQPYIIGSMKLQIRHLNSYFVLVSTNLKDWTRVFTEENVEGWRTVTFEKQPVLMIKIVGTKALSPYFRIFGFECPALEVS</sequence>
<dbReference type="GO" id="GO:0048512">
    <property type="term" value="P:circadian behavior"/>
    <property type="evidence" value="ECO:0007669"/>
    <property type="project" value="TreeGrafter"/>
</dbReference>
<dbReference type="InterPro" id="IPR011333">
    <property type="entry name" value="SKP1/BTB/POZ_sf"/>
</dbReference>
<accession>A0A7E4VAB7</accession>
<evidence type="ECO:0000259" key="1">
    <source>
        <dbReference type="PROSITE" id="PS50097"/>
    </source>
</evidence>
<dbReference type="CDD" id="cd18186">
    <property type="entry name" value="BTB_POZ_ZBTB_KLHL-like"/>
    <property type="match status" value="1"/>
</dbReference>
<organism evidence="2 3">
    <name type="scientific">Panagrellus redivivus</name>
    <name type="common">Microworm</name>
    <dbReference type="NCBI Taxonomy" id="6233"/>
    <lineage>
        <taxon>Eukaryota</taxon>
        <taxon>Metazoa</taxon>
        <taxon>Ecdysozoa</taxon>
        <taxon>Nematoda</taxon>
        <taxon>Chromadorea</taxon>
        <taxon>Rhabditida</taxon>
        <taxon>Tylenchina</taxon>
        <taxon>Panagrolaimomorpha</taxon>
        <taxon>Panagrolaimoidea</taxon>
        <taxon>Panagrolaimidae</taxon>
        <taxon>Panagrellus</taxon>
    </lineage>
</organism>
<dbReference type="InterPro" id="IPR000210">
    <property type="entry name" value="BTB/POZ_dom"/>
</dbReference>
<dbReference type="GO" id="GO:0005737">
    <property type="term" value="C:cytoplasm"/>
    <property type="evidence" value="ECO:0007669"/>
    <property type="project" value="TreeGrafter"/>
</dbReference>
<protein>
    <submittedName>
        <fullName evidence="3">BTB domain-containing protein</fullName>
    </submittedName>
</protein>
<evidence type="ECO:0000313" key="3">
    <source>
        <dbReference type="WBParaSite" id="Pan_g18454.t1"/>
    </source>
</evidence>
<dbReference type="SUPFAM" id="SSF54695">
    <property type="entry name" value="POZ domain"/>
    <property type="match status" value="1"/>
</dbReference>
<reference evidence="2" key="1">
    <citation type="journal article" date="2013" name="Genetics">
        <title>The draft genome and transcriptome of Panagrellus redivivus are shaped by the harsh demands of a free-living lifestyle.</title>
        <authorList>
            <person name="Srinivasan J."/>
            <person name="Dillman A.R."/>
            <person name="Macchietto M.G."/>
            <person name="Heikkinen L."/>
            <person name="Lakso M."/>
            <person name="Fracchia K.M."/>
            <person name="Antoshechkin I."/>
            <person name="Mortazavi A."/>
            <person name="Wong G."/>
            <person name="Sternberg P.W."/>
        </authorList>
    </citation>
    <scope>NUCLEOTIDE SEQUENCE [LARGE SCALE GENOMIC DNA]</scope>
    <source>
        <strain evidence="2">MT8872</strain>
    </source>
</reference>
<proteinExistence type="predicted"/>
<dbReference type="GO" id="GO:0050804">
    <property type="term" value="P:modulation of chemical synaptic transmission"/>
    <property type="evidence" value="ECO:0007669"/>
    <property type="project" value="TreeGrafter"/>
</dbReference>
<dbReference type="InterPro" id="IPR052407">
    <property type="entry name" value="BTB_POZ_domain_cont_9"/>
</dbReference>
<dbReference type="Proteomes" id="UP000492821">
    <property type="component" value="Unassembled WGS sequence"/>
</dbReference>
<dbReference type="Gene3D" id="3.30.710.10">
    <property type="entry name" value="Potassium Channel Kv1.1, Chain A"/>
    <property type="match status" value="1"/>
</dbReference>
<dbReference type="PANTHER" id="PTHR46306">
    <property type="entry name" value="BTB/POZ DOMAIN-CONTAINING PROTEIN 9"/>
    <property type="match status" value="1"/>
</dbReference>
<dbReference type="GO" id="GO:0008344">
    <property type="term" value="P:adult locomotory behavior"/>
    <property type="evidence" value="ECO:0007669"/>
    <property type="project" value="TreeGrafter"/>
</dbReference>
<reference evidence="3" key="2">
    <citation type="submission" date="2020-10" db="UniProtKB">
        <authorList>
            <consortium name="WormBaseParasite"/>
        </authorList>
    </citation>
    <scope>IDENTIFICATION</scope>
</reference>
<dbReference type="WBParaSite" id="Pan_g18454.t1">
    <property type="protein sequence ID" value="Pan_g18454.t1"/>
    <property type="gene ID" value="Pan_g18454"/>
</dbReference>
<keyword evidence="2" id="KW-1185">Reference proteome</keyword>
<dbReference type="Pfam" id="PF00651">
    <property type="entry name" value="BTB"/>
    <property type="match status" value="1"/>
</dbReference>
<dbReference type="PANTHER" id="PTHR46306:SF1">
    <property type="entry name" value="BTB_POZ DOMAIN-CONTAINING PROTEIN 9"/>
    <property type="match status" value="1"/>
</dbReference>